<dbReference type="AlphaFoldDB" id="A0AAD2HBB4"/>
<keyword evidence="1" id="KW-0732">Signal</keyword>
<keyword evidence="3" id="KW-1185">Reference proteome</keyword>
<comment type="caution">
    <text evidence="2">The sequence shown here is derived from an EMBL/GenBank/DDBJ whole genome shotgun (WGS) entry which is preliminary data.</text>
</comment>
<dbReference type="Proteomes" id="UP001295794">
    <property type="component" value="Unassembled WGS sequence"/>
</dbReference>
<dbReference type="EMBL" id="CAVNYO010000397">
    <property type="protein sequence ID" value="CAK5273509.1"/>
    <property type="molecule type" value="Genomic_DNA"/>
</dbReference>
<accession>A0AAD2HBB4</accession>
<gene>
    <name evidence="2" type="ORF">MYCIT1_LOCUS20035</name>
</gene>
<evidence type="ECO:0000256" key="1">
    <source>
        <dbReference type="SAM" id="SignalP"/>
    </source>
</evidence>
<feature type="chain" id="PRO_5042111765" description="Secreted protein" evidence="1">
    <location>
        <begin position="19"/>
        <end position="161"/>
    </location>
</feature>
<evidence type="ECO:0008006" key="4">
    <source>
        <dbReference type="Google" id="ProtNLM"/>
    </source>
</evidence>
<reference evidence="2" key="1">
    <citation type="submission" date="2023-11" db="EMBL/GenBank/DDBJ databases">
        <authorList>
            <person name="De Vega J J."/>
            <person name="De Vega J J."/>
        </authorList>
    </citation>
    <scope>NUCLEOTIDE SEQUENCE</scope>
</reference>
<sequence>MCLAGESLLALCCVPCSTCPFCSLQQSRLCTYTLLAFAMPCRARCCNGGRSLLPQLDNHIFVDTHTLPFLHRRVRASAPAPISFAWTRPPQLAIVVHANSTAIIFGVSYGQLRVIWMKSFQKHGLTDWHCCRHGGYSHGGRKRGGSTQGTRSVVGALFNDY</sequence>
<evidence type="ECO:0000313" key="2">
    <source>
        <dbReference type="EMBL" id="CAK5273509.1"/>
    </source>
</evidence>
<evidence type="ECO:0000313" key="3">
    <source>
        <dbReference type="Proteomes" id="UP001295794"/>
    </source>
</evidence>
<proteinExistence type="predicted"/>
<feature type="signal peptide" evidence="1">
    <location>
        <begin position="1"/>
        <end position="18"/>
    </location>
</feature>
<name>A0AAD2HBB4_9AGAR</name>
<protein>
    <recommendedName>
        <fullName evidence="4">Secreted protein</fullName>
    </recommendedName>
</protein>
<organism evidence="2 3">
    <name type="scientific">Mycena citricolor</name>
    <dbReference type="NCBI Taxonomy" id="2018698"/>
    <lineage>
        <taxon>Eukaryota</taxon>
        <taxon>Fungi</taxon>
        <taxon>Dikarya</taxon>
        <taxon>Basidiomycota</taxon>
        <taxon>Agaricomycotina</taxon>
        <taxon>Agaricomycetes</taxon>
        <taxon>Agaricomycetidae</taxon>
        <taxon>Agaricales</taxon>
        <taxon>Marasmiineae</taxon>
        <taxon>Mycenaceae</taxon>
        <taxon>Mycena</taxon>
    </lineage>
</organism>